<dbReference type="EMBL" id="OZ035838">
    <property type="protein sequence ID" value="CAL1584813.1"/>
    <property type="molecule type" value="Genomic_DNA"/>
</dbReference>
<evidence type="ECO:0000313" key="3">
    <source>
        <dbReference type="Proteomes" id="UP001497482"/>
    </source>
</evidence>
<proteinExistence type="predicted"/>
<dbReference type="Proteomes" id="UP001497482">
    <property type="component" value="Chromosome 16"/>
</dbReference>
<evidence type="ECO:0000313" key="2">
    <source>
        <dbReference type="EMBL" id="CAL1584813.1"/>
    </source>
</evidence>
<dbReference type="AlphaFoldDB" id="A0AAV2K8L8"/>
<feature type="region of interest" description="Disordered" evidence="1">
    <location>
        <begin position="1"/>
        <end position="26"/>
    </location>
</feature>
<keyword evidence="3" id="KW-1185">Reference proteome</keyword>
<name>A0AAV2K8L8_KNICA</name>
<accession>A0AAV2K8L8</accession>
<reference evidence="2 3" key="1">
    <citation type="submission" date="2024-04" db="EMBL/GenBank/DDBJ databases">
        <authorList>
            <person name="Waldvogel A.-M."/>
            <person name="Schoenle A."/>
        </authorList>
    </citation>
    <scope>NUCLEOTIDE SEQUENCE [LARGE SCALE GENOMIC DNA]</scope>
</reference>
<sequence length="90" mass="10220">MARICPSDPRGGKQPVQRRTQGTSLAWRGLKTRTSKSGASYCSQRHLVGGSVEVEEVEKSSKQNEERVLEMILDLEPDHFTNFSFRRKIV</sequence>
<gene>
    <name evidence="2" type="ORF">KC01_LOCUS15089</name>
</gene>
<protein>
    <submittedName>
        <fullName evidence="2">Uncharacterized protein</fullName>
    </submittedName>
</protein>
<evidence type="ECO:0000256" key="1">
    <source>
        <dbReference type="SAM" id="MobiDB-lite"/>
    </source>
</evidence>
<organism evidence="2 3">
    <name type="scientific">Knipowitschia caucasica</name>
    <name type="common">Caucasian dwarf goby</name>
    <name type="synonym">Pomatoschistus caucasicus</name>
    <dbReference type="NCBI Taxonomy" id="637954"/>
    <lineage>
        <taxon>Eukaryota</taxon>
        <taxon>Metazoa</taxon>
        <taxon>Chordata</taxon>
        <taxon>Craniata</taxon>
        <taxon>Vertebrata</taxon>
        <taxon>Euteleostomi</taxon>
        <taxon>Actinopterygii</taxon>
        <taxon>Neopterygii</taxon>
        <taxon>Teleostei</taxon>
        <taxon>Neoteleostei</taxon>
        <taxon>Acanthomorphata</taxon>
        <taxon>Gobiaria</taxon>
        <taxon>Gobiiformes</taxon>
        <taxon>Gobioidei</taxon>
        <taxon>Gobiidae</taxon>
        <taxon>Gobiinae</taxon>
        <taxon>Knipowitschia</taxon>
    </lineage>
</organism>